<evidence type="ECO:0000313" key="2">
    <source>
        <dbReference type="EMBL" id="GGG26230.1"/>
    </source>
</evidence>
<dbReference type="PROSITE" id="PS50995">
    <property type="entry name" value="HTH_MARR_2"/>
    <property type="match status" value="1"/>
</dbReference>
<dbReference type="SUPFAM" id="SSF46785">
    <property type="entry name" value="Winged helix' DNA-binding domain"/>
    <property type="match status" value="1"/>
</dbReference>
<keyword evidence="3" id="KW-1185">Reference proteome</keyword>
<comment type="caution">
    <text evidence="2">The sequence shown here is derived from an EMBL/GenBank/DDBJ whole genome shotgun (WGS) entry which is preliminary data.</text>
</comment>
<reference evidence="2" key="2">
    <citation type="submission" date="2020-09" db="EMBL/GenBank/DDBJ databases">
        <authorList>
            <person name="Sun Q."/>
            <person name="Sedlacek I."/>
        </authorList>
    </citation>
    <scope>NUCLEOTIDE SEQUENCE</scope>
    <source>
        <strain evidence="2">CCM 7905</strain>
    </source>
</reference>
<accession>A0A917G770</accession>
<evidence type="ECO:0000259" key="1">
    <source>
        <dbReference type="PROSITE" id="PS50995"/>
    </source>
</evidence>
<dbReference type="InterPro" id="IPR000835">
    <property type="entry name" value="HTH_MarR-typ"/>
</dbReference>
<dbReference type="InterPro" id="IPR036388">
    <property type="entry name" value="WH-like_DNA-bd_sf"/>
</dbReference>
<dbReference type="RefSeq" id="WP_188547231.1">
    <property type="nucleotide sequence ID" value="NZ_BMCU01000006.1"/>
</dbReference>
<dbReference type="PANTHER" id="PTHR39515">
    <property type="entry name" value="CONSERVED PROTEIN"/>
    <property type="match status" value="1"/>
</dbReference>
<evidence type="ECO:0000313" key="3">
    <source>
        <dbReference type="Proteomes" id="UP000654257"/>
    </source>
</evidence>
<dbReference type="Proteomes" id="UP000654257">
    <property type="component" value="Unassembled WGS sequence"/>
</dbReference>
<dbReference type="InterPro" id="IPR052526">
    <property type="entry name" value="HTH-type_Bedaq_tolerance"/>
</dbReference>
<dbReference type="Gene3D" id="1.10.10.10">
    <property type="entry name" value="Winged helix-like DNA-binding domain superfamily/Winged helix DNA-binding domain"/>
    <property type="match status" value="1"/>
</dbReference>
<proteinExistence type="predicted"/>
<name>A0A917G770_9NOCA</name>
<dbReference type="Pfam" id="PF12802">
    <property type="entry name" value="MarR_2"/>
    <property type="match status" value="1"/>
</dbReference>
<dbReference type="PANTHER" id="PTHR39515:SF2">
    <property type="entry name" value="HTH-TYPE TRANSCRIPTIONAL REGULATOR RV0880"/>
    <property type="match status" value="1"/>
</dbReference>
<feature type="domain" description="HTH marR-type" evidence="1">
    <location>
        <begin position="7"/>
        <end position="139"/>
    </location>
</feature>
<protein>
    <submittedName>
        <fullName evidence="2">MarR family transcriptional regulator</fullName>
    </submittedName>
</protein>
<sequence>MVDAAPELRLLDALYRLNKLVVADARVHVAASADLDLVDFLVLRTVKMGIDNPGDLVSDLGLNPSVLSRSLSRLVDSGLVTREIDVTDSRRSRIRLTDSGLQTTDDIGARMRPSLAKRLQLLPPNRIRVLLDSLDILCGDAVDRT</sequence>
<dbReference type="SMART" id="SM00347">
    <property type="entry name" value="HTH_MARR"/>
    <property type="match status" value="1"/>
</dbReference>
<dbReference type="AlphaFoldDB" id="A0A917G770"/>
<dbReference type="EMBL" id="BMCU01000006">
    <property type="protein sequence ID" value="GGG26230.1"/>
    <property type="molecule type" value="Genomic_DNA"/>
</dbReference>
<organism evidence="2 3">
    <name type="scientific">Rhodococcoides trifolii</name>
    <dbReference type="NCBI Taxonomy" id="908250"/>
    <lineage>
        <taxon>Bacteria</taxon>
        <taxon>Bacillati</taxon>
        <taxon>Actinomycetota</taxon>
        <taxon>Actinomycetes</taxon>
        <taxon>Mycobacteriales</taxon>
        <taxon>Nocardiaceae</taxon>
        <taxon>Rhodococcoides</taxon>
    </lineage>
</organism>
<dbReference type="InterPro" id="IPR036390">
    <property type="entry name" value="WH_DNA-bd_sf"/>
</dbReference>
<gene>
    <name evidence="2" type="ORF">GCM10007304_45070</name>
</gene>
<reference evidence="2" key="1">
    <citation type="journal article" date="2014" name="Int. J. Syst. Evol. Microbiol.">
        <title>Complete genome sequence of Corynebacterium casei LMG S-19264T (=DSM 44701T), isolated from a smear-ripened cheese.</title>
        <authorList>
            <consortium name="US DOE Joint Genome Institute (JGI-PGF)"/>
            <person name="Walter F."/>
            <person name="Albersmeier A."/>
            <person name="Kalinowski J."/>
            <person name="Ruckert C."/>
        </authorList>
    </citation>
    <scope>NUCLEOTIDE SEQUENCE</scope>
    <source>
        <strain evidence="2">CCM 7905</strain>
    </source>
</reference>
<dbReference type="GO" id="GO:0003700">
    <property type="term" value="F:DNA-binding transcription factor activity"/>
    <property type="evidence" value="ECO:0007669"/>
    <property type="project" value="InterPro"/>
</dbReference>